<sequence length="170" mass="18428">MALTVISFLCFAALLPFLGLGGPDDCSALLPFLRLGGPDDCSAGNQGPFSMEVTVTNKFAKTNITYSTTAEVGMPMFGVLNHLHKTNNSFNYTYIIYDTYGIFVNGVNGVNGSTENNTYWQLLSQKGSTIKPLSVVMYTVAYWPSGVTGHALQAGQMVSRSYKRGRPPPH</sequence>
<proteinExistence type="predicted"/>
<feature type="signal peptide" evidence="1">
    <location>
        <begin position="1"/>
        <end position="21"/>
    </location>
</feature>
<reference evidence="2" key="1">
    <citation type="submission" date="2025-08" db="UniProtKB">
        <authorList>
            <consortium name="Ensembl"/>
        </authorList>
    </citation>
    <scope>IDENTIFICATION</scope>
</reference>
<dbReference type="Gene3D" id="2.170.130.30">
    <property type="match status" value="1"/>
</dbReference>
<protein>
    <submittedName>
        <fullName evidence="2">Uncharacterized protein</fullName>
    </submittedName>
</protein>
<keyword evidence="1" id="KW-0732">Signal</keyword>
<accession>A0A9J8DCP9</accession>
<dbReference type="GeneTree" id="ENSGT01060000250678"/>
<organism evidence="2 3">
    <name type="scientific">Cyprinus carpio carpio</name>
    <dbReference type="NCBI Taxonomy" id="630221"/>
    <lineage>
        <taxon>Eukaryota</taxon>
        <taxon>Metazoa</taxon>
        <taxon>Chordata</taxon>
        <taxon>Craniata</taxon>
        <taxon>Vertebrata</taxon>
        <taxon>Euteleostomi</taxon>
        <taxon>Actinopterygii</taxon>
        <taxon>Neopterygii</taxon>
        <taxon>Teleostei</taxon>
        <taxon>Ostariophysi</taxon>
        <taxon>Cypriniformes</taxon>
        <taxon>Cyprinidae</taxon>
        <taxon>Cyprininae</taxon>
        <taxon>Cyprinus</taxon>
    </lineage>
</organism>
<dbReference type="Ensembl" id="ENSCCRT00000108294.1">
    <property type="protein sequence ID" value="ENSCCRP00000180117.1"/>
    <property type="gene ID" value="ENSCCRG00000059674.1"/>
</dbReference>
<evidence type="ECO:0000256" key="1">
    <source>
        <dbReference type="SAM" id="SignalP"/>
    </source>
</evidence>
<evidence type="ECO:0000313" key="3">
    <source>
        <dbReference type="Proteomes" id="UP001108240"/>
    </source>
</evidence>
<keyword evidence="3" id="KW-1185">Reference proteome</keyword>
<evidence type="ECO:0000313" key="2">
    <source>
        <dbReference type="Ensembl" id="ENSCCRP00000180117.1"/>
    </source>
</evidence>
<dbReference type="AlphaFoldDB" id="A0A9J8DCP9"/>
<dbReference type="Proteomes" id="UP001108240">
    <property type="component" value="Unplaced"/>
</dbReference>
<name>A0A9J8DCP9_CYPCA</name>
<reference evidence="2" key="2">
    <citation type="submission" date="2025-09" db="UniProtKB">
        <authorList>
            <consortium name="Ensembl"/>
        </authorList>
    </citation>
    <scope>IDENTIFICATION</scope>
</reference>
<feature type="chain" id="PRO_5039913552" evidence="1">
    <location>
        <begin position="22"/>
        <end position="170"/>
    </location>
</feature>